<name>A0A813F6G2_POLGL</name>
<dbReference type="InterPro" id="IPR013777">
    <property type="entry name" value="A-amylase-like"/>
</dbReference>
<feature type="binding site" evidence="14">
    <location>
        <position position="62"/>
    </location>
    <ligand>
        <name>substrate</name>
    </ligand>
</feature>
<keyword evidence="18" id="KW-1185">Reference proteome</keyword>
<evidence type="ECO:0000256" key="12">
    <source>
        <dbReference type="PIRSR" id="PIRSR001024-2"/>
    </source>
</evidence>
<sequence length="433" mass="47286">MKRSIWVSALIIGSCLAKAQAYTPLDIKGTSLYFIFADSFGGPPVEQGLGPCSTTRGSVDFQGWCNGTIKGITNQLDYIQGMGFEGIWITPVIKQFYGPDPDGRSGYGSSGYWAYNWNEIDPNFGTEADLVELSAELHSRGMVFVYDIVLNHVGPIHSTADLEQLVPFNKEEYFHTRGIGSMTFDQYAQGFARGGTRVPPPVQGIGPGAMCIEGPDGCNNYHCPVETGFGDPCPVDPTYLGADAPGPPDIPYCGVGDFVCPGYIEEQTIEGWFASLGDLNHSHPFVHDELLRWGKRLLETYHIDAFRLDTAPYVSKSFLSDFQAEVVVPILGEVTTGNWSFFKSFANKQDGPLKGLLNFYLQNVATPGFCGSFYPGAQLNLSHLGANIEVMLNSGEVDLDLTGNFVDNHDMPRLAVSCNDDMPRMKNAIPCCS</sequence>
<keyword evidence="13" id="KW-1015">Disulfide bond</keyword>
<accession>A0A813F6G2</accession>
<dbReference type="Pfam" id="PF00128">
    <property type="entry name" value="Alpha-amylase"/>
    <property type="match status" value="1"/>
</dbReference>
<dbReference type="SUPFAM" id="SSF51445">
    <property type="entry name" value="(Trans)glycosidases"/>
    <property type="match status" value="1"/>
</dbReference>
<evidence type="ECO:0000256" key="8">
    <source>
        <dbReference type="ARBA" id="ARBA00022837"/>
    </source>
</evidence>
<keyword evidence="9" id="KW-0119">Carbohydrate metabolism</keyword>
<comment type="catalytic activity">
    <reaction evidence="1">
        <text>Endohydrolysis of (1-&gt;4)-alpha-D-glucosidic linkages in polysaccharides containing three or more (1-&gt;4)-alpha-linked D-glucose units.</text>
        <dbReference type="EC" id="3.2.1.1"/>
    </reaction>
</comment>
<evidence type="ECO:0000256" key="6">
    <source>
        <dbReference type="ARBA" id="ARBA00022729"/>
    </source>
</evidence>
<organism evidence="17 18">
    <name type="scientific">Polarella glacialis</name>
    <name type="common">Dinoflagellate</name>
    <dbReference type="NCBI Taxonomy" id="89957"/>
    <lineage>
        <taxon>Eukaryota</taxon>
        <taxon>Sar</taxon>
        <taxon>Alveolata</taxon>
        <taxon>Dinophyceae</taxon>
        <taxon>Suessiales</taxon>
        <taxon>Suessiaceae</taxon>
        <taxon>Polarella</taxon>
    </lineage>
</organism>
<dbReference type="GO" id="GO:0005509">
    <property type="term" value="F:calcium ion binding"/>
    <property type="evidence" value="ECO:0007669"/>
    <property type="project" value="InterPro"/>
</dbReference>
<evidence type="ECO:0000256" key="13">
    <source>
        <dbReference type="PIRSR" id="PIRSR001024-4"/>
    </source>
</evidence>
<feature type="domain" description="Glycosyl hydrolase family 13 catalytic" evidence="16">
    <location>
        <begin position="34"/>
        <end position="431"/>
    </location>
</feature>
<feature type="active site" description="Nucleophile" evidence="11">
    <location>
        <position position="309"/>
    </location>
</feature>
<feature type="active site" description="Proton donor" evidence="11">
    <location>
        <position position="333"/>
    </location>
</feature>
<evidence type="ECO:0000256" key="5">
    <source>
        <dbReference type="ARBA" id="ARBA00022723"/>
    </source>
</evidence>
<evidence type="ECO:0000256" key="1">
    <source>
        <dbReference type="ARBA" id="ARBA00000548"/>
    </source>
</evidence>
<dbReference type="InterPro" id="IPR006047">
    <property type="entry name" value="GH13_cat_dom"/>
</dbReference>
<comment type="cofactor">
    <cofactor evidence="2">
        <name>Ca(2+)</name>
        <dbReference type="ChEBI" id="CHEBI:29108"/>
    </cofactor>
</comment>
<keyword evidence="6 15" id="KW-0732">Signal</keyword>
<dbReference type="PANTHER" id="PTHR10357:SF215">
    <property type="entry name" value="ALPHA-AMYLASE 1"/>
    <property type="match status" value="1"/>
</dbReference>
<evidence type="ECO:0000259" key="16">
    <source>
        <dbReference type="SMART" id="SM00642"/>
    </source>
</evidence>
<dbReference type="GO" id="GO:0005975">
    <property type="term" value="P:carbohydrate metabolic process"/>
    <property type="evidence" value="ECO:0007669"/>
    <property type="project" value="InterPro"/>
</dbReference>
<dbReference type="EC" id="3.2.1.1" evidence="4"/>
<feature type="binding site" evidence="14">
    <location>
        <position position="152"/>
    </location>
    <ligand>
        <name>substrate</name>
    </ligand>
</feature>
<gene>
    <name evidence="17" type="ORF">PGLA1383_LOCUS27864</name>
</gene>
<dbReference type="InterPro" id="IPR017853">
    <property type="entry name" value="GH"/>
</dbReference>
<evidence type="ECO:0000256" key="7">
    <source>
        <dbReference type="ARBA" id="ARBA00022801"/>
    </source>
</evidence>
<feature type="binding site" evidence="14">
    <location>
        <position position="410"/>
    </location>
    <ligand>
        <name>substrate</name>
    </ligand>
</feature>
<reference evidence="17" key="1">
    <citation type="submission" date="2021-02" db="EMBL/GenBank/DDBJ databases">
        <authorList>
            <person name="Dougan E. K."/>
            <person name="Rhodes N."/>
            <person name="Thang M."/>
            <person name="Chan C."/>
        </authorList>
    </citation>
    <scope>NUCLEOTIDE SEQUENCE</scope>
</reference>
<protein>
    <recommendedName>
        <fullName evidence="4">alpha-amylase</fullName>
        <ecNumber evidence="4">3.2.1.1</ecNumber>
    </recommendedName>
</protein>
<evidence type="ECO:0000313" key="17">
    <source>
        <dbReference type="EMBL" id="CAE8610037.1"/>
    </source>
</evidence>
<evidence type="ECO:0000256" key="10">
    <source>
        <dbReference type="ARBA" id="ARBA00023295"/>
    </source>
</evidence>
<dbReference type="SMART" id="SM00642">
    <property type="entry name" value="Aamy"/>
    <property type="match status" value="1"/>
</dbReference>
<keyword evidence="5" id="KW-0479">Metal-binding</keyword>
<evidence type="ECO:0000256" key="14">
    <source>
        <dbReference type="PIRSR" id="PIRSR001024-5"/>
    </source>
</evidence>
<evidence type="ECO:0000256" key="2">
    <source>
        <dbReference type="ARBA" id="ARBA00001913"/>
    </source>
</evidence>
<dbReference type="PROSITE" id="PS51257">
    <property type="entry name" value="PROKAR_LIPOPROTEIN"/>
    <property type="match status" value="1"/>
</dbReference>
<evidence type="ECO:0000256" key="4">
    <source>
        <dbReference type="ARBA" id="ARBA00012595"/>
    </source>
</evidence>
<keyword evidence="10" id="KW-0326">Glycosidase</keyword>
<dbReference type="GO" id="GO:0004556">
    <property type="term" value="F:alpha-amylase activity"/>
    <property type="evidence" value="ECO:0007669"/>
    <property type="project" value="UniProtKB-EC"/>
</dbReference>
<dbReference type="Proteomes" id="UP000654075">
    <property type="component" value="Unassembled WGS sequence"/>
</dbReference>
<evidence type="ECO:0000256" key="15">
    <source>
        <dbReference type="SAM" id="SignalP"/>
    </source>
</evidence>
<dbReference type="EMBL" id="CAJNNV010024506">
    <property type="protein sequence ID" value="CAE8610037.1"/>
    <property type="molecule type" value="Genomic_DNA"/>
</dbReference>
<comment type="caution">
    <text evidence="17">The sequence shown here is derived from an EMBL/GenBank/DDBJ whole genome shotgun (WGS) entry which is preliminary data.</text>
</comment>
<proteinExistence type="inferred from homology"/>
<feature type="disulfide bond" evidence="13">
    <location>
        <begin position="211"/>
        <end position="253"/>
    </location>
</feature>
<evidence type="ECO:0000256" key="3">
    <source>
        <dbReference type="ARBA" id="ARBA00008061"/>
    </source>
</evidence>
<dbReference type="PANTHER" id="PTHR10357">
    <property type="entry name" value="ALPHA-AMYLASE FAMILY MEMBER"/>
    <property type="match status" value="1"/>
</dbReference>
<dbReference type="OrthoDB" id="1740265at2759"/>
<dbReference type="PIRSF" id="PIRSF001024">
    <property type="entry name" value="Alph-amyl_fung"/>
    <property type="match status" value="1"/>
</dbReference>
<keyword evidence="7" id="KW-0378">Hydrolase</keyword>
<dbReference type="AlphaFoldDB" id="A0A813F6G2"/>
<comment type="similarity">
    <text evidence="3">Belongs to the glycosyl hydrolase 13 family.</text>
</comment>
<feature type="binding site" evidence="14">
    <location>
        <position position="337"/>
    </location>
    <ligand>
        <name>substrate</name>
    </ligand>
</feature>
<feature type="binding site" evidence="14">
    <location>
        <position position="113"/>
    </location>
    <ligand>
        <name>substrate</name>
    </ligand>
</feature>
<feature type="binding site" evidence="14">
    <location>
        <position position="307"/>
    </location>
    <ligand>
        <name>substrate</name>
    </ligand>
</feature>
<feature type="chain" id="PRO_5032289163" description="alpha-amylase" evidence="15">
    <location>
        <begin position="22"/>
        <end position="433"/>
    </location>
</feature>
<dbReference type="Gene3D" id="3.20.20.80">
    <property type="entry name" value="Glycosidases"/>
    <property type="match status" value="2"/>
</dbReference>
<evidence type="ECO:0000313" key="18">
    <source>
        <dbReference type="Proteomes" id="UP000654075"/>
    </source>
</evidence>
<feature type="site" description="Transition state stabilizer" evidence="12">
    <location>
        <position position="410"/>
    </location>
</feature>
<feature type="signal peptide" evidence="15">
    <location>
        <begin position="1"/>
        <end position="21"/>
    </location>
</feature>
<keyword evidence="8" id="KW-0106">Calcium</keyword>
<evidence type="ECO:0000256" key="9">
    <source>
        <dbReference type="ARBA" id="ARBA00023277"/>
    </source>
</evidence>
<evidence type="ECO:0000256" key="11">
    <source>
        <dbReference type="PIRSR" id="PIRSR001024-1"/>
    </source>
</evidence>